<evidence type="ECO:0000313" key="3">
    <source>
        <dbReference type="Proteomes" id="UP000271974"/>
    </source>
</evidence>
<evidence type="ECO:0000259" key="1">
    <source>
        <dbReference type="PROSITE" id="PS50060"/>
    </source>
</evidence>
<accession>A0A3S1BCS1</accession>
<dbReference type="OrthoDB" id="6107927at2759"/>
<sequence>MAALDKEGIPLRGSPRQRGRHSVLIRLVFLGQIGTAFPGAPPPEGGGYSPQRSALGSRLTLELLPVFTKSENSPPLARHASYRRYYMHGLSMGNLSVFMWSSGQDYPGPNAQSEWRVSGEKGDHWIYQKVSLRNSVTPYKIILRAMTGGRGTSDVAIDDVTLKTGNSVQGAATTATTTTTAGQTIVAGSGKVSVSKDMRKSTAFQYPSLVIIYLIMFSTVVPVSKSISSDIKINIVENPFQMMGKLRSKAEFLSSDLAP</sequence>
<evidence type="ECO:0000313" key="2">
    <source>
        <dbReference type="EMBL" id="RUS77615.1"/>
    </source>
</evidence>
<dbReference type="PROSITE" id="PS50060">
    <property type="entry name" value="MAM_2"/>
    <property type="match status" value="1"/>
</dbReference>
<dbReference type="Pfam" id="PF00629">
    <property type="entry name" value="MAM"/>
    <property type="match status" value="1"/>
</dbReference>
<dbReference type="InterPro" id="IPR013320">
    <property type="entry name" value="ConA-like_dom_sf"/>
</dbReference>
<proteinExistence type="predicted"/>
<comment type="caution">
    <text evidence="2">The sequence shown here is derived from an EMBL/GenBank/DDBJ whole genome shotgun (WGS) entry which is preliminary data.</text>
</comment>
<name>A0A3S1BCS1_ELYCH</name>
<dbReference type="EMBL" id="RQTK01000566">
    <property type="protein sequence ID" value="RUS77615.1"/>
    <property type="molecule type" value="Genomic_DNA"/>
</dbReference>
<gene>
    <name evidence="2" type="ORF">EGW08_014615</name>
</gene>
<dbReference type="Gene3D" id="2.60.120.200">
    <property type="match status" value="1"/>
</dbReference>
<keyword evidence="3" id="KW-1185">Reference proteome</keyword>
<dbReference type="SUPFAM" id="SSF49899">
    <property type="entry name" value="Concanavalin A-like lectins/glucanases"/>
    <property type="match status" value="1"/>
</dbReference>
<dbReference type="InterPro" id="IPR051560">
    <property type="entry name" value="MAM_domain-containing"/>
</dbReference>
<dbReference type="Proteomes" id="UP000271974">
    <property type="component" value="Unassembled WGS sequence"/>
</dbReference>
<reference evidence="2 3" key="1">
    <citation type="submission" date="2019-01" db="EMBL/GenBank/DDBJ databases">
        <title>A draft genome assembly of the solar-powered sea slug Elysia chlorotica.</title>
        <authorList>
            <person name="Cai H."/>
            <person name="Li Q."/>
            <person name="Fang X."/>
            <person name="Li J."/>
            <person name="Curtis N.E."/>
            <person name="Altenburger A."/>
            <person name="Shibata T."/>
            <person name="Feng M."/>
            <person name="Maeda T."/>
            <person name="Schwartz J.A."/>
            <person name="Shigenobu S."/>
            <person name="Lundholm N."/>
            <person name="Nishiyama T."/>
            <person name="Yang H."/>
            <person name="Hasebe M."/>
            <person name="Li S."/>
            <person name="Pierce S.K."/>
            <person name="Wang J."/>
        </authorList>
    </citation>
    <scope>NUCLEOTIDE SEQUENCE [LARGE SCALE GENOMIC DNA]</scope>
    <source>
        <strain evidence="2">EC2010</strain>
        <tissue evidence="2">Whole organism of an adult</tissue>
    </source>
</reference>
<dbReference type="PANTHER" id="PTHR23282:SF146">
    <property type="entry name" value="RT07201P-RELATED"/>
    <property type="match status" value="1"/>
</dbReference>
<feature type="domain" description="MAM" evidence="1">
    <location>
        <begin position="85"/>
        <end position="169"/>
    </location>
</feature>
<organism evidence="2 3">
    <name type="scientific">Elysia chlorotica</name>
    <name type="common">Eastern emerald elysia</name>
    <name type="synonym">Sea slug</name>
    <dbReference type="NCBI Taxonomy" id="188477"/>
    <lineage>
        <taxon>Eukaryota</taxon>
        <taxon>Metazoa</taxon>
        <taxon>Spiralia</taxon>
        <taxon>Lophotrochozoa</taxon>
        <taxon>Mollusca</taxon>
        <taxon>Gastropoda</taxon>
        <taxon>Heterobranchia</taxon>
        <taxon>Euthyneura</taxon>
        <taxon>Panpulmonata</taxon>
        <taxon>Sacoglossa</taxon>
        <taxon>Placobranchoidea</taxon>
        <taxon>Plakobranchidae</taxon>
        <taxon>Elysia</taxon>
    </lineage>
</organism>
<protein>
    <recommendedName>
        <fullName evidence="1">MAM domain-containing protein</fullName>
    </recommendedName>
</protein>
<dbReference type="InterPro" id="IPR000998">
    <property type="entry name" value="MAM_dom"/>
</dbReference>
<dbReference type="PANTHER" id="PTHR23282">
    <property type="entry name" value="APICAL ENDOSOMAL GLYCOPROTEIN PRECURSOR"/>
    <property type="match status" value="1"/>
</dbReference>
<dbReference type="AlphaFoldDB" id="A0A3S1BCS1"/>
<dbReference type="GO" id="GO:0016020">
    <property type="term" value="C:membrane"/>
    <property type="evidence" value="ECO:0007669"/>
    <property type="project" value="InterPro"/>
</dbReference>